<organism evidence="2 3">
    <name type="scientific">Roseibium aggregatum</name>
    <dbReference type="NCBI Taxonomy" id="187304"/>
    <lineage>
        <taxon>Bacteria</taxon>
        <taxon>Pseudomonadati</taxon>
        <taxon>Pseudomonadota</taxon>
        <taxon>Alphaproteobacteria</taxon>
        <taxon>Hyphomicrobiales</taxon>
        <taxon>Stappiaceae</taxon>
        <taxon>Roseibium</taxon>
    </lineage>
</organism>
<protein>
    <recommendedName>
        <fullName evidence="4">DUF2065 domain-containing protein</fullName>
    </recommendedName>
</protein>
<evidence type="ECO:0000256" key="1">
    <source>
        <dbReference type="SAM" id="Phobius"/>
    </source>
</evidence>
<evidence type="ECO:0008006" key="4">
    <source>
        <dbReference type="Google" id="ProtNLM"/>
    </source>
</evidence>
<name>A0A0M6XZQ4_9HYPH</name>
<gene>
    <name evidence="2" type="ORF">LAL4801_01763</name>
</gene>
<proteinExistence type="predicted"/>
<evidence type="ECO:0000313" key="2">
    <source>
        <dbReference type="EMBL" id="CTQ43326.1"/>
    </source>
</evidence>
<keyword evidence="1" id="KW-0472">Membrane</keyword>
<dbReference type="RefSeq" id="WP_023000530.1">
    <property type="nucleotide sequence ID" value="NZ_CP045617.1"/>
</dbReference>
<evidence type="ECO:0000313" key="3">
    <source>
        <dbReference type="Proteomes" id="UP000048926"/>
    </source>
</evidence>
<dbReference type="KEGG" id="lagg:B0E33_21410"/>
<reference evidence="3" key="1">
    <citation type="submission" date="2015-07" db="EMBL/GenBank/DDBJ databases">
        <authorList>
            <person name="Rodrigo-Torres Lidia"/>
            <person name="Arahal R.David."/>
        </authorList>
    </citation>
    <scope>NUCLEOTIDE SEQUENCE [LARGE SCALE GENOMIC DNA]</scope>
    <source>
        <strain evidence="3">CECT 4801</strain>
    </source>
</reference>
<dbReference type="AlphaFoldDB" id="A0A0M6XZQ4"/>
<dbReference type="PANTHER" id="PTHR38602:SF1">
    <property type="entry name" value="INNER MEMBRANE PROTEIN"/>
    <property type="match status" value="1"/>
</dbReference>
<keyword evidence="1" id="KW-1133">Transmembrane helix</keyword>
<dbReference type="Pfam" id="PF09838">
    <property type="entry name" value="DUF2065"/>
    <property type="match status" value="1"/>
</dbReference>
<dbReference type="Proteomes" id="UP000048926">
    <property type="component" value="Unassembled WGS sequence"/>
</dbReference>
<dbReference type="InterPro" id="IPR019201">
    <property type="entry name" value="DUF2065"/>
</dbReference>
<sequence length="61" mass="6453">MSELVTALGLVLVLEGVLYALVPGGMKSIMRSALETPDQTLRATGLIVAVIGVFLVWIIRG</sequence>
<accession>A0A0M6XZQ4</accession>
<dbReference type="STRING" id="187304.B0E33_21410"/>
<keyword evidence="1" id="KW-0812">Transmembrane</keyword>
<feature type="transmembrane region" description="Helical" evidence="1">
    <location>
        <begin position="40"/>
        <end position="59"/>
    </location>
</feature>
<dbReference type="PANTHER" id="PTHR38602">
    <property type="entry name" value="INNER MEMBRANE PROTEIN-RELATED"/>
    <property type="match status" value="1"/>
</dbReference>
<keyword evidence="3" id="KW-1185">Reference proteome</keyword>
<dbReference type="EMBL" id="CXST01000001">
    <property type="protein sequence ID" value="CTQ43326.1"/>
    <property type="molecule type" value="Genomic_DNA"/>
</dbReference>
<dbReference type="OrthoDB" id="9815199at2"/>